<gene>
    <name evidence="2" type="ORF">METZ01_LOCUS206593</name>
</gene>
<evidence type="ECO:0000259" key="1">
    <source>
        <dbReference type="Pfam" id="PF07705"/>
    </source>
</evidence>
<dbReference type="Pfam" id="PF07705">
    <property type="entry name" value="CARDB"/>
    <property type="match status" value="1"/>
</dbReference>
<feature type="domain" description="CARDB" evidence="1">
    <location>
        <begin position="223"/>
        <end position="326"/>
    </location>
</feature>
<dbReference type="EMBL" id="UINC01046121">
    <property type="protein sequence ID" value="SVB53739.1"/>
    <property type="molecule type" value="Genomic_DNA"/>
</dbReference>
<organism evidence="2">
    <name type="scientific">marine metagenome</name>
    <dbReference type="NCBI Taxonomy" id="408172"/>
    <lineage>
        <taxon>unclassified sequences</taxon>
        <taxon>metagenomes</taxon>
        <taxon>ecological metagenomes</taxon>
    </lineage>
</organism>
<dbReference type="InterPro" id="IPR013783">
    <property type="entry name" value="Ig-like_fold"/>
</dbReference>
<proteinExistence type="predicted"/>
<reference evidence="2" key="1">
    <citation type="submission" date="2018-05" db="EMBL/GenBank/DDBJ databases">
        <authorList>
            <person name="Lanie J.A."/>
            <person name="Ng W.-L."/>
            <person name="Kazmierczak K.M."/>
            <person name="Andrzejewski T.M."/>
            <person name="Davidsen T.M."/>
            <person name="Wayne K.J."/>
            <person name="Tettelin H."/>
            <person name="Glass J.I."/>
            <person name="Rusch D."/>
            <person name="Podicherti R."/>
            <person name="Tsui H.-C.T."/>
            <person name="Winkler M.E."/>
        </authorList>
    </citation>
    <scope>NUCLEOTIDE SEQUENCE</scope>
</reference>
<dbReference type="AlphaFoldDB" id="A0A382ETM8"/>
<feature type="non-terminal residue" evidence="2">
    <location>
        <position position="1"/>
    </location>
</feature>
<name>A0A382ETM8_9ZZZZ</name>
<dbReference type="Gene3D" id="2.60.40.10">
    <property type="entry name" value="Immunoglobulins"/>
    <property type="match status" value="2"/>
</dbReference>
<evidence type="ECO:0000313" key="2">
    <source>
        <dbReference type="EMBL" id="SVB53739.1"/>
    </source>
</evidence>
<feature type="non-terminal residue" evidence="2">
    <location>
        <position position="548"/>
    </location>
</feature>
<sequence>NNTTEPPPPGSGDWVDIESPLEGDWLIEGETYRVRGIAESDTAGADIEEILVHAWYWYEEPGSPREKRDAFDWTQAVGTVNWSHNFFAQDWVDGEELTIEVKARDSTNAWSDTEVLELMLGSQSISIGNPSGQEPVSGTTTISGTFLTPDPISVEWRIGRGEWQEISVSSSQEYTTVDWSVSWDTTELEDGFHRIAVQGRDQSGVISDELRRTVEVDNFPPAPDLSIFGSISVEEYGVPVEEAYVNTFLEVRADVRNNGDADAEDVVVHLREFGTKRSEATIPIIEPGQVVEVILYWNPMASGNQELEVIIDPGQAIAESDRSDNSGTITFPVLSRPDGVDLSIRPGAVTTSPAVPRPNEPYTISIRVDNLGARDSDQVSIELSMMNEFGYELVDVINASTIIGQTSGSFTFSGNVSDARGVSYRATIITTTDLVSDNNVAEFVVVQDLVTLSGARTPALQSTHHIEASAGLGEDSLLFTSKGSELFVHRMAADQSLYTCLVLETEWIGDITVNSYQGIVTVAWTRSYLDENTFIRSTVSYTTIDRTC</sequence>
<accession>A0A382ETM8</accession>
<protein>
    <recommendedName>
        <fullName evidence="1">CARDB domain-containing protein</fullName>
    </recommendedName>
</protein>
<dbReference type="InterPro" id="IPR011635">
    <property type="entry name" value="CARDB"/>
</dbReference>